<dbReference type="CDD" id="cd03676">
    <property type="entry name" value="NUDIX_Tnr3_like"/>
    <property type="match status" value="1"/>
</dbReference>
<comment type="caution">
    <text evidence="4">The sequence shown here is derived from an EMBL/GenBank/DDBJ whole genome shotgun (WGS) entry which is preliminary data.</text>
</comment>
<evidence type="ECO:0000313" key="5">
    <source>
        <dbReference type="Proteomes" id="UP001166947"/>
    </source>
</evidence>
<dbReference type="Pfam" id="PF00293">
    <property type="entry name" value="NUDIX"/>
    <property type="match status" value="1"/>
</dbReference>
<feature type="domain" description="Nudix hydrolase" evidence="3">
    <location>
        <begin position="126"/>
        <end position="271"/>
    </location>
</feature>
<reference evidence="4" key="2">
    <citation type="journal article" date="2023" name="Curr. Microbiol.">
        <title>Neisseria montereyensis sp. nov., Isolated from Oropharynx of California Sea Lion (Zalophus californianus): Genomic, Phylogenetic, and Phenotypic Study.</title>
        <authorList>
            <person name="Volokhov D.V."/>
            <person name="Zagorodnyaya T.A."/>
            <person name="Furtak V.A."/>
            <person name="Nattanmai G."/>
            <person name="Randall L."/>
            <person name="Jose S."/>
            <person name="Gao Y."/>
            <person name="Gulland F.M."/>
            <person name="Eisenberg T."/>
            <person name="Delmonte P."/>
            <person name="Blom J."/>
            <person name="Mitchell K.K."/>
        </authorList>
    </citation>
    <scope>NUCLEOTIDE SEQUENCE</scope>
    <source>
        <strain evidence="4">CSL10203-ORH2</strain>
    </source>
</reference>
<evidence type="ECO:0000256" key="2">
    <source>
        <dbReference type="ARBA" id="ARBA00022801"/>
    </source>
</evidence>
<accession>A0ABT2FDI9</accession>
<dbReference type="Proteomes" id="UP001166947">
    <property type="component" value="Unassembled WGS sequence"/>
</dbReference>
<dbReference type="Pfam" id="PF15916">
    <property type="entry name" value="DUF4743"/>
    <property type="match status" value="1"/>
</dbReference>
<sequence>MTRIPYFTHCLNANQQNRLQSLLTDYFDADSWQILWLNGLNLGRLNRQWRTRIIQDWPGPIEIKPQGIHLHTANWHEMGEALQTMAQNWRRQGCLRGWRDEKFDVHNANGEPLFELERSAFRPLGLLSHAVHINGLTQDNGEWVFWIGRRAAHKAVDPNKLDNIVGGGIASGESIQEAMLREAEEEAGLSRNLLESLCCQSVRHSRRPVSRGLHNEFLHIFDAVLPPDTQPENQDGEVAGFTKMTVPELTDAMCSGLLMNDAMLVTLDAFARYGLLDKNHKLFQRLAETTVPPVAARKPAYAQTVAMGK</sequence>
<organism evidence="4 5">
    <name type="scientific">Neisseria montereyensis</name>
    <dbReference type="NCBI Taxonomy" id="2973938"/>
    <lineage>
        <taxon>Bacteria</taxon>
        <taxon>Pseudomonadati</taxon>
        <taxon>Pseudomonadota</taxon>
        <taxon>Betaproteobacteria</taxon>
        <taxon>Neisseriales</taxon>
        <taxon>Neisseriaceae</taxon>
        <taxon>Neisseria</taxon>
    </lineage>
</organism>
<gene>
    <name evidence="4" type="ORF">NXS09_06870</name>
</gene>
<keyword evidence="5" id="KW-1185">Reference proteome</keyword>
<dbReference type="InterPro" id="IPR031804">
    <property type="entry name" value="DUF4743"/>
</dbReference>
<evidence type="ECO:0000313" key="4">
    <source>
        <dbReference type="EMBL" id="MCS4534020.1"/>
    </source>
</evidence>
<name>A0ABT2FDI9_9NEIS</name>
<protein>
    <submittedName>
        <fullName evidence="4">DUF4743 domain-containing protein</fullName>
    </submittedName>
</protein>
<evidence type="ECO:0000256" key="1">
    <source>
        <dbReference type="ARBA" id="ARBA00001946"/>
    </source>
</evidence>
<dbReference type="EMBL" id="JANUXW010000005">
    <property type="protein sequence ID" value="MCS4534020.1"/>
    <property type="molecule type" value="Genomic_DNA"/>
</dbReference>
<comment type="cofactor">
    <cofactor evidence="1">
        <name>Mg(2+)</name>
        <dbReference type="ChEBI" id="CHEBI:18420"/>
    </cofactor>
</comment>
<evidence type="ECO:0000259" key="3">
    <source>
        <dbReference type="PROSITE" id="PS51462"/>
    </source>
</evidence>
<dbReference type="PROSITE" id="PS51462">
    <property type="entry name" value="NUDIX"/>
    <property type="match status" value="1"/>
</dbReference>
<dbReference type="InterPro" id="IPR015797">
    <property type="entry name" value="NUDIX_hydrolase-like_dom_sf"/>
</dbReference>
<dbReference type="RefSeq" id="WP_259291813.1">
    <property type="nucleotide sequence ID" value="NZ_JANUXW010000005.1"/>
</dbReference>
<dbReference type="PROSITE" id="PS00893">
    <property type="entry name" value="NUDIX_BOX"/>
    <property type="match status" value="1"/>
</dbReference>
<dbReference type="SUPFAM" id="SSF55811">
    <property type="entry name" value="Nudix"/>
    <property type="match status" value="1"/>
</dbReference>
<proteinExistence type="predicted"/>
<keyword evidence="2" id="KW-0378">Hydrolase</keyword>
<dbReference type="InterPro" id="IPR020084">
    <property type="entry name" value="NUDIX_hydrolase_CS"/>
</dbReference>
<dbReference type="InterPro" id="IPR000086">
    <property type="entry name" value="NUDIX_hydrolase_dom"/>
</dbReference>
<dbReference type="Gene3D" id="3.90.79.10">
    <property type="entry name" value="Nucleoside Triphosphate Pyrophosphohydrolase"/>
    <property type="match status" value="1"/>
</dbReference>
<reference evidence="4" key="1">
    <citation type="submission" date="2022-08" db="EMBL/GenBank/DDBJ databases">
        <authorList>
            <person name="Volokhov D.V."/>
            <person name="Furtak V.A."/>
            <person name="Zagorodnyaya T.A."/>
        </authorList>
    </citation>
    <scope>NUCLEOTIDE SEQUENCE</scope>
    <source>
        <strain evidence="4">CSL10203-ORH2</strain>
    </source>
</reference>